<dbReference type="GO" id="GO:0005525">
    <property type="term" value="F:GTP binding"/>
    <property type="evidence" value="ECO:0007669"/>
    <property type="project" value="UniProtKB-KW"/>
</dbReference>
<evidence type="ECO:0000256" key="6">
    <source>
        <dbReference type="SAM" id="MobiDB-lite"/>
    </source>
</evidence>
<evidence type="ECO:0000256" key="3">
    <source>
        <dbReference type="ARBA" id="ARBA00022741"/>
    </source>
</evidence>
<reference evidence="8 9" key="3">
    <citation type="journal article" date="2016" name="Sci. Rep.">
        <title>Genome-wide diversity and gene expression profiling of Babesia microti isolates identify polymorphic genes that mediate host-pathogen interactions.</title>
        <authorList>
            <person name="Silva J.C."/>
            <person name="Cornillot E."/>
            <person name="McCracken C."/>
            <person name="Usmani-Brown S."/>
            <person name="Dwivedi A."/>
            <person name="Ifeonu O.O."/>
            <person name="Crabtree J."/>
            <person name="Gotia H.T."/>
            <person name="Virji A.Z."/>
            <person name="Reynes C."/>
            <person name="Colinge J."/>
            <person name="Kumar V."/>
            <person name="Lawres L."/>
            <person name="Pazzi J.E."/>
            <person name="Pablo J.V."/>
            <person name="Hung C."/>
            <person name="Brancato J."/>
            <person name="Kumari P."/>
            <person name="Orvis J."/>
            <person name="Tretina K."/>
            <person name="Chibucos M."/>
            <person name="Ott S."/>
            <person name="Sadzewicz L."/>
            <person name="Sengamalay N."/>
            <person name="Shetty A.C."/>
            <person name="Su Q."/>
            <person name="Tallon L."/>
            <person name="Fraser C.M."/>
            <person name="Frutos R."/>
            <person name="Molina D.M."/>
            <person name="Krause P.J."/>
            <person name="Ben Mamoun C."/>
        </authorList>
    </citation>
    <scope>NUCLEOTIDE SEQUENCE [LARGE SCALE GENOMIC DNA]</scope>
    <source>
        <strain evidence="8 9">RI</strain>
    </source>
</reference>
<keyword evidence="3" id="KW-0547">Nucleotide-binding</keyword>
<evidence type="ECO:0000256" key="1">
    <source>
        <dbReference type="ARBA" id="ARBA00010397"/>
    </source>
</evidence>
<feature type="region of interest" description="Disordered" evidence="6">
    <location>
        <begin position="408"/>
        <end position="429"/>
    </location>
</feature>
<proteinExistence type="inferred from homology"/>
<feature type="region of interest" description="Disordered" evidence="6">
    <location>
        <begin position="144"/>
        <end position="201"/>
    </location>
</feature>
<accession>A0A1R4AAA9</accession>
<protein>
    <submittedName>
        <fullName evidence="8">Translation initiation factor eIF-5</fullName>
    </submittedName>
</protein>
<dbReference type="Pfam" id="PF02020">
    <property type="entry name" value="W2"/>
    <property type="match status" value="1"/>
</dbReference>
<keyword evidence="4" id="KW-0648">Protein biosynthesis</keyword>
<dbReference type="InterPro" id="IPR002735">
    <property type="entry name" value="Transl_init_fac_IF2/IF5_dom"/>
</dbReference>
<organism evidence="8 9">
    <name type="scientific">Babesia microti (strain RI)</name>
    <dbReference type="NCBI Taxonomy" id="1133968"/>
    <lineage>
        <taxon>Eukaryota</taxon>
        <taxon>Sar</taxon>
        <taxon>Alveolata</taxon>
        <taxon>Apicomplexa</taxon>
        <taxon>Aconoidasida</taxon>
        <taxon>Piroplasmida</taxon>
        <taxon>Babesiidae</taxon>
        <taxon>Babesia</taxon>
    </lineage>
</organism>
<dbReference type="Pfam" id="PF01873">
    <property type="entry name" value="eIF-5_eIF-2B"/>
    <property type="match status" value="1"/>
</dbReference>
<dbReference type="Proteomes" id="UP000002899">
    <property type="component" value="Chromosome II"/>
</dbReference>
<dbReference type="Gene3D" id="3.30.30.170">
    <property type="match status" value="1"/>
</dbReference>
<dbReference type="AlphaFoldDB" id="A0A1R4AAA9"/>
<dbReference type="GO" id="GO:0001732">
    <property type="term" value="P:formation of cytoplasmic translation initiation complex"/>
    <property type="evidence" value="ECO:0007669"/>
    <property type="project" value="TreeGrafter"/>
</dbReference>
<evidence type="ECO:0000256" key="4">
    <source>
        <dbReference type="ARBA" id="ARBA00022917"/>
    </source>
</evidence>
<dbReference type="PROSITE" id="PS51363">
    <property type="entry name" value="W2"/>
    <property type="match status" value="1"/>
</dbReference>
<feature type="region of interest" description="Disordered" evidence="6">
    <location>
        <begin position="352"/>
        <end position="385"/>
    </location>
</feature>
<dbReference type="KEGG" id="bmic:BMR1_02g01640"/>
<feature type="compositionally biased region" description="Basic and acidic residues" evidence="6">
    <location>
        <begin position="157"/>
        <end position="181"/>
    </location>
</feature>
<dbReference type="InterPro" id="IPR003307">
    <property type="entry name" value="W2_domain"/>
</dbReference>
<reference evidence="8 9" key="1">
    <citation type="journal article" date="2012" name="Nucleic Acids Res.">
        <title>Sequencing of the smallest Apicomplexan genome from the human pathogen Babesia microti.</title>
        <authorList>
            <person name="Cornillot E."/>
            <person name="Hadj-Kaddour K."/>
            <person name="Dassouli A."/>
            <person name="Noel B."/>
            <person name="Ranwez V."/>
            <person name="Vacherie B."/>
            <person name="Augagneur Y."/>
            <person name="Bres V."/>
            <person name="Duclos A."/>
            <person name="Randazzo S."/>
            <person name="Carcy B."/>
            <person name="Debierre-Grockiego F."/>
            <person name="Delbecq S."/>
            <person name="Moubri-Menage K."/>
            <person name="Shams-Eldin H."/>
            <person name="Usmani-Brown S."/>
            <person name="Bringaud F."/>
            <person name="Wincker P."/>
            <person name="Vivares C.P."/>
            <person name="Schwarz R.T."/>
            <person name="Schetters T.P."/>
            <person name="Krause P.J."/>
            <person name="Gorenflot A."/>
            <person name="Berry V."/>
            <person name="Barbe V."/>
            <person name="Ben Mamoun C."/>
        </authorList>
    </citation>
    <scope>NUCLEOTIDE SEQUENCE [LARGE SCALE GENOMIC DNA]</scope>
    <source>
        <strain evidence="8 9">RI</strain>
    </source>
</reference>
<keyword evidence="2 8" id="KW-0396">Initiation factor</keyword>
<dbReference type="SUPFAM" id="SSF75689">
    <property type="entry name" value="Zinc-binding domain of translation initiation factor 2 beta"/>
    <property type="match status" value="1"/>
</dbReference>
<feature type="domain" description="W2" evidence="7">
    <location>
        <begin position="222"/>
        <end position="414"/>
    </location>
</feature>
<dbReference type="GO" id="GO:0071074">
    <property type="term" value="F:eukaryotic initiation factor eIF2 binding"/>
    <property type="evidence" value="ECO:0007669"/>
    <property type="project" value="TreeGrafter"/>
</dbReference>
<reference evidence="8 9" key="2">
    <citation type="journal article" date="2013" name="PLoS ONE">
        <title>Whole genome mapping and re-organization of the nuclear and mitochondrial genomes of Babesia microti isolates.</title>
        <authorList>
            <person name="Cornillot E."/>
            <person name="Dassouli A."/>
            <person name="Garg A."/>
            <person name="Pachikara N."/>
            <person name="Randazzo S."/>
            <person name="Depoix D."/>
            <person name="Carcy B."/>
            <person name="Delbecq S."/>
            <person name="Frutos R."/>
            <person name="Silva J.C."/>
            <person name="Sutton R."/>
            <person name="Krause P.J."/>
            <person name="Mamoun C.B."/>
        </authorList>
    </citation>
    <scope>NUCLEOTIDE SEQUENCE [LARGE SCALE GENOMIC DNA]</scope>
    <source>
        <strain evidence="8 9">RI</strain>
    </source>
</reference>
<evidence type="ECO:0000256" key="2">
    <source>
        <dbReference type="ARBA" id="ARBA00022540"/>
    </source>
</evidence>
<dbReference type="InterPro" id="IPR016189">
    <property type="entry name" value="Transl_init_fac_IF2/IF5_N"/>
</dbReference>
<dbReference type="Gene3D" id="2.20.25.350">
    <property type="match status" value="1"/>
</dbReference>
<dbReference type="VEuPathDB" id="PiroplasmaDB:BMR1_02g01640"/>
<dbReference type="InterPro" id="IPR016190">
    <property type="entry name" value="Transl_init_fac_IF2/IF5_Zn-bd"/>
</dbReference>
<dbReference type="RefSeq" id="XP_021338131.1">
    <property type="nucleotide sequence ID" value="XM_021481494.1"/>
</dbReference>
<name>A0A1R4AAA9_BABMR</name>
<dbReference type="GO" id="GO:0003743">
    <property type="term" value="F:translation initiation factor activity"/>
    <property type="evidence" value="ECO:0007669"/>
    <property type="project" value="UniProtKB-KW"/>
</dbReference>
<dbReference type="PANTHER" id="PTHR23001">
    <property type="entry name" value="EUKARYOTIC TRANSLATION INITIATION FACTOR"/>
    <property type="match status" value="1"/>
</dbReference>
<evidence type="ECO:0000259" key="7">
    <source>
        <dbReference type="PROSITE" id="PS51363"/>
    </source>
</evidence>
<feature type="compositionally biased region" description="Basic residues" evidence="6">
    <location>
        <begin position="182"/>
        <end position="195"/>
    </location>
</feature>
<dbReference type="GO" id="GO:0005829">
    <property type="term" value="C:cytosol"/>
    <property type="evidence" value="ECO:0007669"/>
    <property type="project" value="TreeGrafter"/>
</dbReference>
<sequence>MAYVNIPRNRDDPNYRYKMPKIVSRIEGRGNGIKTNIANMGDISRALKRPPMYPTKFFGCELGAMAKFEESEEKALINGAHNERDLATILDKFIEMYVLCPNCQLPEIDVFVRKGSLVYSCNACGSQGTLDMTHKAATYMIKNPTDTKKKSKKTDKHSKVDKSEKDREKGDKDDVEGDKCAKEKRKKEKDRKKKSKTDISDDSLDSQAELVKKTQSMSITSTEKLNFTSPEIEDVIKRLDSIIERNGIADNELFVQELHMLQLSQDFDSKCRVYVAFSVLLGNDLSATNFEKNIHSFIKVVNNSVTAEDVLEALDFYYFNKDIDLTRNFPYIVQQLYNADIVKSSDIMRHYKKPLNDHKPKDSIKESKDYNKDSAKDSSNDLSEEYARAHEKCKKAVAPFLSWLEQMSESESDDDTENMRNPKIKSLVH</sequence>
<dbReference type="EMBL" id="FO082872">
    <property type="protein sequence ID" value="SJK85923.1"/>
    <property type="molecule type" value="Genomic_DNA"/>
</dbReference>
<evidence type="ECO:0000256" key="5">
    <source>
        <dbReference type="ARBA" id="ARBA00023134"/>
    </source>
</evidence>
<keyword evidence="9" id="KW-1185">Reference proteome</keyword>
<gene>
    <name evidence="8" type="ORF">BMR1_02g01640</name>
</gene>
<dbReference type="InterPro" id="IPR045196">
    <property type="entry name" value="IF2/IF5"/>
</dbReference>
<evidence type="ECO:0000313" key="9">
    <source>
        <dbReference type="Proteomes" id="UP000002899"/>
    </source>
</evidence>
<dbReference type="PANTHER" id="PTHR23001:SF7">
    <property type="entry name" value="EUKARYOTIC TRANSLATION INITIATION FACTOR 5"/>
    <property type="match status" value="1"/>
</dbReference>
<comment type="similarity">
    <text evidence="1">Belongs to the eIF-2-beta/eIF-5 family.</text>
</comment>
<dbReference type="SMART" id="SM00653">
    <property type="entry name" value="eIF2B_5"/>
    <property type="match status" value="1"/>
</dbReference>
<dbReference type="GeneID" id="24424114"/>
<evidence type="ECO:0000313" key="8">
    <source>
        <dbReference type="EMBL" id="SJK85923.1"/>
    </source>
</evidence>
<dbReference type="SUPFAM" id="SSF100966">
    <property type="entry name" value="Translation initiation factor 2 beta, aIF2beta, N-terminal domain"/>
    <property type="match status" value="1"/>
</dbReference>
<keyword evidence="5" id="KW-0342">GTP-binding</keyword>
<dbReference type="Gene3D" id="1.25.40.180">
    <property type="match status" value="1"/>
</dbReference>
<dbReference type="OrthoDB" id="10250831at2759"/>
<dbReference type="FunFam" id="3.30.30.170:FF:000002">
    <property type="entry name" value="Eukaryotic translation initiation factor 5"/>
    <property type="match status" value="1"/>
</dbReference>
<dbReference type="GO" id="GO:0005092">
    <property type="term" value="F:GDP-dissociation inhibitor activity"/>
    <property type="evidence" value="ECO:0007669"/>
    <property type="project" value="TreeGrafter"/>
</dbReference>